<dbReference type="RefSeq" id="WP_183683524.1">
    <property type="nucleotide sequence ID" value="NZ_JACHHH010000004.1"/>
</dbReference>
<keyword evidence="1" id="KW-1133">Transmembrane helix</keyword>
<comment type="caution">
    <text evidence="2">The sequence shown here is derived from an EMBL/GenBank/DDBJ whole genome shotgun (WGS) entry which is preliminary data.</text>
</comment>
<evidence type="ECO:0008006" key="4">
    <source>
        <dbReference type="Google" id="ProtNLM"/>
    </source>
</evidence>
<gene>
    <name evidence="2" type="ORF">HNQ46_000991</name>
</gene>
<keyword evidence="1" id="KW-0472">Membrane</keyword>
<proteinExistence type="predicted"/>
<protein>
    <recommendedName>
        <fullName evidence="4">PrgI family protein</fullName>
    </recommendedName>
</protein>
<dbReference type="Proteomes" id="UP000522163">
    <property type="component" value="Unassembled WGS sequence"/>
</dbReference>
<dbReference type="AlphaFoldDB" id="A0A7W9SFA2"/>
<name>A0A7W9SFA2_9FIRM</name>
<reference evidence="2 3" key="1">
    <citation type="submission" date="2020-08" db="EMBL/GenBank/DDBJ databases">
        <title>Genomic Encyclopedia of Type Strains, Phase IV (KMG-IV): sequencing the most valuable type-strain genomes for metagenomic binning, comparative biology and taxonomic classification.</title>
        <authorList>
            <person name="Goeker M."/>
        </authorList>
    </citation>
    <scope>NUCLEOTIDE SEQUENCE [LARGE SCALE GENOMIC DNA]</scope>
    <source>
        <strain evidence="2 3">DSM 17245</strain>
    </source>
</reference>
<evidence type="ECO:0000313" key="2">
    <source>
        <dbReference type="EMBL" id="MBB6041019.1"/>
    </source>
</evidence>
<organism evidence="2 3">
    <name type="scientific">Oribacterium sinus</name>
    <dbReference type="NCBI Taxonomy" id="237576"/>
    <lineage>
        <taxon>Bacteria</taxon>
        <taxon>Bacillati</taxon>
        <taxon>Bacillota</taxon>
        <taxon>Clostridia</taxon>
        <taxon>Lachnospirales</taxon>
        <taxon>Lachnospiraceae</taxon>
        <taxon>Oribacterium</taxon>
    </lineage>
</organism>
<sequence length="152" mass="17883">MASNSFEYGVQNIKYDGQRTSIPKEINNVKDKLVGNFSIRECFFIVTAIVVFYFTLKLFSGISYLKEYSLIISAILSLIPIGIGFYKVNGFTMSELFLFLNVNLRLSSPSRYPTMRNEYEKLEAIHFSKQKKFKEKWRFRRKKLKFTKARGR</sequence>
<dbReference type="GeneID" id="85014546"/>
<feature type="transmembrane region" description="Helical" evidence="1">
    <location>
        <begin position="37"/>
        <end position="56"/>
    </location>
</feature>
<dbReference type="Pfam" id="PF12666">
    <property type="entry name" value="PrgI"/>
    <property type="match status" value="1"/>
</dbReference>
<accession>A0A7W9SFA2</accession>
<feature type="transmembrane region" description="Helical" evidence="1">
    <location>
        <begin position="68"/>
        <end position="86"/>
    </location>
</feature>
<evidence type="ECO:0000256" key="1">
    <source>
        <dbReference type="SAM" id="Phobius"/>
    </source>
</evidence>
<keyword evidence="1" id="KW-0812">Transmembrane</keyword>
<dbReference type="InterPro" id="IPR024414">
    <property type="entry name" value="Uncharacterised_PrgI"/>
</dbReference>
<dbReference type="EMBL" id="JACHHH010000004">
    <property type="protein sequence ID" value="MBB6041019.1"/>
    <property type="molecule type" value="Genomic_DNA"/>
</dbReference>
<evidence type="ECO:0000313" key="3">
    <source>
        <dbReference type="Proteomes" id="UP000522163"/>
    </source>
</evidence>